<feature type="domain" description="Fimbrial-type adhesion" evidence="6">
    <location>
        <begin position="30"/>
        <end position="179"/>
    </location>
</feature>
<dbReference type="Pfam" id="PF00419">
    <property type="entry name" value="Fimbrial"/>
    <property type="match status" value="1"/>
</dbReference>
<dbReference type="PANTHER" id="PTHR33420">
    <property type="entry name" value="FIMBRIAL SUBUNIT ELFA-RELATED"/>
    <property type="match status" value="1"/>
</dbReference>
<evidence type="ECO:0000256" key="3">
    <source>
        <dbReference type="ARBA" id="ARBA00022729"/>
    </source>
</evidence>
<evidence type="ECO:0000259" key="6">
    <source>
        <dbReference type="Pfam" id="PF00419"/>
    </source>
</evidence>
<dbReference type="InterPro" id="IPR050263">
    <property type="entry name" value="Bact_Fimbrial_Adh_Pro"/>
</dbReference>
<dbReference type="InterPro" id="IPR000259">
    <property type="entry name" value="Adhesion_dom_fimbrial"/>
</dbReference>
<proteinExistence type="inferred from homology"/>
<dbReference type="Gene3D" id="2.60.40.1090">
    <property type="entry name" value="Fimbrial-type adhesion domain"/>
    <property type="match status" value="1"/>
</dbReference>
<dbReference type="Proteomes" id="UP000292187">
    <property type="component" value="Unassembled WGS sequence"/>
</dbReference>
<sequence>MKSVFISSIIAVTLFATANTYAATTNGGVIHFEGELVNAACAVNTESADQVVSLGQYRTDLFNAVGATSASIPFTIELNDCDVSIAATAAVAFSGQADGNNDDLLAIVSGTNVATATGVGIEILDNTSKTLKPDGSVFSEAQSLITGTNVLHFSARYMGTGLSATAGQANADATFIMQYP</sequence>
<keyword evidence="10" id="KW-1185">Reference proteome</keyword>
<evidence type="ECO:0000313" key="7">
    <source>
        <dbReference type="EMBL" id="PSY45523.1"/>
    </source>
</evidence>
<dbReference type="Proteomes" id="UP000663211">
    <property type="component" value="Chromosome"/>
</dbReference>
<reference evidence="9 11" key="2">
    <citation type="submission" date="2019-02" db="EMBL/GenBank/DDBJ databases">
        <title>Draft genome sequence of Escherichia albertii strain Mex-12/320a, isolated from an infant with diarrhea, harboring virulence genes associated with diarrheagenic strains of enteropathogenic E. coli.</title>
        <authorList>
            <person name="Maldonado-Puga S."/>
            <person name="Meza-Segura M."/>
            <person name="Zaidi M.B."/>
            <person name="Estrada-Garcia T."/>
        </authorList>
    </citation>
    <scope>NUCLEOTIDE SEQUENCE [LARGE SCALE GENOMIC DNA]</scope>
    <source>
        <strain evidence="9 11">Mex-12/320a</strain>
    </source>
</reference>
<name>A0A2S6PFK2_ESCAL</name>
<dbReference type="NCBIfam" id="NF011741">
    <property type="entry name" value="PRK15194.1"/>
    <property type="match status" value="1"/>
</dbReference>
<evidence type="ECO:0000313" key="8">
    <source>
        <dbReference type="EMBL" id="QST72510.1"/>
    </source>
</evidence>
<evidence type="ECO:0000313" key="12">
    <source>
        <dbReference type="Proteomes" id="UP000663211"/>
    </source>
</evidence>
<evidence type="ECO:0000313" key="11">
    <source>
        <dbReference type="Proteomes" id="UP000292187"/>
    </source>
</evidence>
<dbReference type="FunFam" id="2.60.40.1090:FF:000001">
    <property type="entry name" value="Type-1 fimbrial major subunit"/>
    <property type="match status" value="1"/>
</dbReference>
<protein>
    <submittedName>
        <fullName evidence="8">Type 1 fimbrial major subunit FimA</fullName>
    </submittedName>
    <submittedName>
        <fullName evidence="9">Type 1 fimbrial protein subunit FimA</fullName>
    </submittedName>
</protein>
<keyword evidence="4" id="KW-0281">Fimbrium</keyword>
<gene>
    <name evidence="9" type="primary">fimA</name>
    <name evidence="7" type="ORF">C7B09_01545</name>
    <name evidence="9" type="ORF">EYS06_05275</name>
    <name evidence="8" type="ORF">JRC44_16930</name>
</gene>
<dbReference type="RefSeq" id="WP_000843548.1">
    <property type="nucleotide sequence ID" value="NZ_AP014855.1"/>
</dbReference>
<dbReference type="GeneID" id="89519849"/>
<evidence type="ECO:0000256" key="2">
    <source>
        <dbReference type="ARBA" id="ARBA00006671"/>
    </source>
</evidence>
<dbReference type="SUPFAM" id="SSF49401">
    <property type="entry name" value="Bacterial adhesins"/>
    <property type="match status" value="1"/>
</dbReference>
<dbReference type="EMBL" id="CP070296">
    <property type="protein sequence ID" value="QST72510.1"/>
    <property type="molecule type" value="Genomic_DNA"/>
</dbReference>
<dbReference type="AlphaFoldDB" id="A0A2S6PFK2"/>
<evidence type="ECO:0000256" key="1">
    <source>
        <dbReference type="ARBA" id="ARBA00004561"/>
    </source>
</evidence>
<dbReference type="EMBL" id="SIZV01000004">
    <property type="protein sequence ID" value="TBR55524.1"/>
    <property type="molecule type" value="Genomic_DNA"/>
</dbReference>
<evidence type="ECO:0000256" key="4">
    <source>
        <dbReference type="ARBA" id="ARBA00023263"/>
    </source>
</evidence>
<accession>A0A2S6PFK2</accession>
<dbReference type="GO" id="GO:0009289">
    <property type="term" value="C:pilus"/>
    <property type="evidence" value="ECO:0007669"/>
    <property type="project" value="UniProtKB-SubCell"/>
</dbReference>
<dbReference type="Proteomes" id="UP000240382">
    <property type="component" value="Unassembled WGS sequence"/>
</dbReference>
<keyword evidence="3 5" id="KW-0732">Signal</keyword>
<evidence type="ECO:0000313" key="10">
    <source>
        <dbReference type="Proteomes" id="UP000240382"/>
    </source>
</evidence>
<dbReference type="InterPro" id="IPR008966">
    <property type="entry name" value="Adhesion_dom_sf"/>
</dbReference>
<dbReference type="PANTHER" id="PTHR33420:SF12">
    <property type="entry name" value="FIMBRIN-LIKE PROTEIN FIMI-RELATED"/>
    <property type="match status" value="1"/>
</dbReference>
<reference evidence="7 10" key="1">
    <citation type="submission" date="2018-03" db="EMBL/GenBank/DDBJ databases">
        <title>Whole Genome Sequencing of Escherichia coli isolates from wildlife.</title>
        <authorList>
            <person name="Whitehouse C.A."/>
            <person name="Lacher D.W."/>
            <person name="Mammel M.K."/>
            <person name="Barnaba T."/>
            <person name="Lorch J.M."/>
        </authorList>
    </citation>
    <scope>NUCLEOTIDE SEQUENCE [LARGE SCALE GENOMIC DNA]</scope>
    <source>
        <strain evidence="7 10">20507-2</strain>
    </source>
</reference>
<dbReference type="GO" id="GO:0043709">
    <property type="term" value="P:cell adhesion involved in single-species biofilm formation"/>
    <property type="evidence" value="ECO:0007669"/>
    <property type="project" value="TreeGrafter"/>
</dbReference>
<feature type="signal peptide" evidence="5">
    <location>
        <begin position="1"/>
        <end position="22"/>
    </location>
</feature>
<evidence type="ECO:0000313" key="9">
    <source>
        <dbReference type="EMBL" id="TBR55524.1"/>
    </source>
</evidence>
<organism evidence="9 11">
    <name type="scientific">Escherichia albertii</name>
    <dbReference type="NCBI Taxonomy" id="208962"/>
    <lineage>
        <taxon>Bacteria</taxon>
        <taxon>Pseudomonadati</taxon>
        <taxon>Pseudomonadota</taxon>
        <taxon>Gammaproteobacteria</taxon>
        <taxon>Enterobacterales</taxon>
        <taxon>Enterobacteriaceae</taxon>
        <taxon>Escherichia</taxon>
    </lineage>
</organism>
<comment type="similarity">
    <text evidence="2">Belongs to the fimbrial protein family.</text>
</comment>
<comment type="subcellular location">
    <subcellularLocation>
        <location evidence="1">Fimbrium</location>
    </subcellularLocation>
</comment>
<evidence type="ECO:0000256" key="5">
    <source>
        <dbReference type="SAM" id="SignalP"/>
    </source>
</evidence>
<reference evidence="8 12" key="3">
    <citation type="submission" date="2021-03" db="EMBL/GenBank/DDBJ databases">
        <title>Comparative genomics of Chinese and international isolates of Escherichia albertii: population structure and evolution of virulence and antimicrobial resistance.</title>
        <authorList>
            <person name="Wang H."/>
            <person name="Xiong Y."/>
            <person name="Luo L."/>
        </authorList>
    </citation>
    <scope>NUCLEOTIDE SEQUENCE [LARGE SCALE GENOMIC DNA]</scope>
    <source>
        <strain evidence="8 12">Sample 165</strain>
    </source>
</reference>
<dbReference type="EMBL" id="PYQT01000001">
    <property type="protein sequence ID" value="PSY45523.1"/>
    <property type="molecule type" value="Genomic_DNA"/>
</dbReference>
<dbReference type="InterPro" id="IPR036937">
    <property type="entry name" value="Adhesion_dom_fimbrial_sf"/>
</dbReference>
<feature type="chain" id="PRO_5044579820" evidence="5">
    <location>
        <begin position="23"/>
        <end position="180"/>
    </location>
</feature>